<evidence type="ECO:0000313" key="1">
    <source>
        <dbReference type="EMBL" id="AYA38650.1"/>
    </source>
</evidence>
<sequence>MLLLLWLPLGLRAQLAPTQPKRLELKLEPSYSDVQVVPLPDSTVVLFVENEPSNSFKIEYRFQHFNRELQLAREAVVEVPTEFDLRFACAETPYAYALFQSGYIQSRFQVFRLDLRNGQTQGFSFDTKLVNDLYDLEVLNGKLFATVQVAQHLTVMHIDMDGEEFRLLPSVYEPLPTQLTFLADSATERVGYVLSQTNGRLSRLQVKQLSARGQLLASQFIQAESGRGLVTAELSPGDSVRRLLTGTYTLRDPRYSQGLFATDLSGGPTARPPLRFYDFTVLKHFFDFMKPRRAERLRARSAQRRAAGRDLRLRYRILTHRMLPFDDGYVLMAEIYYPRYRYDSYGLVLFAPNRTFDGYRSSHAIVCGFDRNGTLLWDNTFVLKNAERPTLTETVRARPLPDGRRLALAYVDEDKIRYKIVDRTAPSPNDLHVPLATNTQGLREKAVSTTRTGILPWYGSRFLAYGYQRVRPEQGSPREVFFLNVVAFE</sequence>
<keyword evidence="2" id="KW-1185">Reference proteome</keyword>
<dbReference type="KEGG" id="hyh:D3Y59_17305"/>
<dbReference type="Proteomes" id="UP000262802">
    <property type="component" value="Chromosome"/>
</dbReference>
<dbReference type="AlphaFoldDB" id="A0A3B7R5L8"/>
<name>A0A3B7R5L8_9BACT</name>
<proteinExistence type="predicted"/>
<dbReference type="EMBL" id="CP032317">
    <property type="protein sequence ID" value="AYA38650.1"/>
    <property type="molecule type" value="Genomic_DNA"/>
</dbReference>
<organism evidence="1 2">
    <name type="scientific">Hymenobacter oligotrophus</name>
    <dbReference type="NCBI Taxonomy" id="2319843"/>
    <lineage>
        <taxon>Bacteria</taxon>
        <taxon>Pseudomonadati</taxon>
        <taxon>Bacteroidota</taxon>
        <taxon>Cytophagia</taxon>
        <taxon>Cytophagales</taxon>
        <taxon>Hymenobacteraceae</taxon>
        <taxon>Hymenobacter</taxon>
    </lineage>
</organism>
<dbReference type="OrthoDB" id="1059469at2"/>
<reference evidence="1 2" key="1">
    <citation type="submission" date="2018-09" db="EMBL/GenBank/DDBJ databases">
        <title>Hymenobacter medium sp. nov., isolated from R2A medium.</title>
        <authorList>
            <person name="Yingchao G."/>
        </authorList>
    </citation>
    <scope>NUCLEOTIDE SEQUENCE [LARGE SCALE GENOMIC DNA]</scope>
    <source>
        <strain evidence="2">sh-6</strain>
    </source>
</reference>
<accession>A0A3B7R5L8</accession>
<protein>
    <submittedName>
        <fullName evidence="1">Uncharacterized protein</fullName>
    </submittedName>
</protein>
<gene>
    <name evidence="1" type="ORF">D3Y59_17305</name>
</gene>
<evidence type="ECO:0000313" key="2">
    <source>
        <dbReference type="Proteomes" id="UP000262802"/>
    </source>
</evidence>